<accession>A0A1W1HHB4</accession>
<gene>
    <name evidence="2" type="ORF">MTBBW1_420037</name>
</gene>
<feature type="domain" description="DUF1638" evidence="1">
    <location>
        <begin position="157"/>
        <end position="246"/>
    </location>
</feature>
<evidence type="ECO:0000259" key="1">
    <source>
        <dbReference type="Pfam" id="PF07796"/>
    </source>
</evidence>
<reference evidence="2 3" key="1">
    <citation type="submission" date="2017-03" db="EMBL/GenBank/DDBJ databases">
        <authorList>
            <person name="Afonso C.L."/>
            <person name="Miller P.J."/>
            <person name="Scott M.A."/>
            <person name="Spackman E."/>
            <person name="Goraichik I."/>
            <person name="Dimitrov K.M."/>
            <person name="Suarez D.L."/>
            <person name="Swayne D.E."/>
        </authorList>
    </citation>
    <scope>NUCLEOTIDE SEQUENCE [LARGE SCALE GENOMIC DNA]</scope>
    <source>
        <strain evidence="2">PRJEB14757</strain>
    </source>
</reference>
<dbReference type="STRING" id="1246637.MTBBW1_420037"/>
<organism evidence="2 3">
    <name type="scientific">Desulfamplus magnetovallimortis</name>
    <dbReference type="NCBI Taxonomy" id="1246637"/>
    <lineage>
        <taxon>Bacteria</taxon>
        <taxon>Pseudomonadati</taxon>
        <taxon>Thermodesulfobacteriota</taxon>
        <taxon>Desulfobacteria</taxon>
        <taxon>Desulfobacterales</taxon>
        <taxon>Desulfobacteraceae</taxon>
        <taxon>Desulfamplus</taxon>
    </lineage>
</organism>
<evidence type="ECO:0000313" key="2">
    <source>
        <dbReference type="EMBL" id="SLM31772.1"/>
    </source>
</evidence>
<dbReference type="RefSeq" id="WP_080800857.1">
    <property type="nucleotide sequence ID" value="NZ_LT828541.1"/>
</dbReference>
<dbReference type="EMBL" id="FWEV01000284">
    <property type="protein sequence ID" value="SLM31772.1"/>
    <property type="molecule type" value="Genomic_DNA"/>
</dbReference>
<dbReference type="OrthoDB" id="9787351at2"/>
<keyword evidence="3" id="KW-1185">Reference proteome</keyword>
<dbReference type="Proteomes" id="UP000191931">
    <property type="component" value="Unassembled WGS sequence"/>
</dbReference>
<dbReference type="Pfam" id="PF07796">
    <property type="entry name" value="DUF1638"/>
    <property type="match status" value="2"/>
</dbReference>
<proteinExistence type="predicted"/>
<protein>
    <recommendedName>
        <fullName evidence="1">DUF1638 domain-containing protein</fullName>
    </recommendedName>
</protein>
<dbReference type="InterPro" id="IPR012437">
    <property type="entry name" value="DUF1638"/>
</dbReference>
<dbReference type="AlphaFoldDB" id="A0A1W1HHB4"/>
<evidence type="ECO:0000313" key="3">
    <source>
        <dbReference type="Proteomes" id="UP000191931"/>
    </source>
</evidence>
<name>A0A1W1HHB4_9BACT</name>
<sequence>MICSHNPDTSGAAKAFTPNNIIACGSLYHELESVKRDDQQVTIHYLDTDLHRTPAKIPAILQKNIDIIEHSLKDISTISDKSKIILGYGLCSNAVVGVTTKKSSLVVPRVHDCLDLFLGFVGKGVSRSGVDIDYNNSGNNHNVDSSIEVENARDTGKTHHYFLTPGTLLNHKDPYSIMVNEYTPKMGEKIAQWGMKEELKHYTHFDLIATLREDMDEIRQQALKNADFFNMELVEIQSDLKFFDRLVNGPHDEDYFIHIQPGEIVEQAMFF</sequence>
<feature type="domain" description="DUF1638" evidence="1">
    <location>
        <begin position="46"/>
        <end position="119"/>
    </location>
</feature>